<protein>
    <submittedName>
        <fullName evidence="1">Uncharacterized protein</fullName>
    </submittedName>
</protein>
<keyword evidence="2" id="KW-1185">Reference proteome</keyword>
<evidence type="ECO:0000313" key="2">
    <source>
        <dbReference type="Proteomes" id="UP000478571"/>
    </source>
</evidence>
<dbReference type="RefSeq" id="WP_160928479.1">
    <property type="nucleotide sequence ID" value="NZ_WWEU01000002.1"/>
</dbReference>
<dbReference type="Proteomes" id="UP000478571">
    <property type="component" value="Unassembled WGS sequence"/>
</dbReference>
<proteinExistence type="predicted"/>
<gene>
    <name evidence="1" type="ORF">GTG28_07435</name>
</gene>
<organism evidence="1 2">
    <name type="scientific">Vibrio tetraodonis subsp. pristinus</name>
    <dbReference type="NCBI Taxonomy" id="2695891"/>
    <lineage>
        <taxon>Bacteria</taxon>
        <taxon>Pseudomonadati</taxon>
        <taxon>Pseudomonadota</taxon>
        <taxon>Gammaproteobacteria</taxon>
        <taxon>Vibrionales</taxon>
        <taxon>Vibrionaceae</taxon>
        <taxon>Vibrio</taxon>
    </lineage>
</organism>
<evidence type="ECO:0000313" key="1">
    <source>
        <dbReference type="EMBL" id="MYM59052.1"/>
    </source>
</evidence>
<name>A0A6L8M0Q7_9VIBR</name>
<reference evidence="1 2" key="1">
    <citation type="submission" date="2020-01" db="EMBL/GenBank/DDBJ databases">
        <title>Draft Genome Sequence of Vibrio sp. strain OCN044, Isolated from a Healthy Coral at Palmyra Atoll.</title>
        <authorList>
            <person name="Videau P."/>
            <person name="Loughran R."/>
            <person name="Esquivel A."/>
            <person name="Deadmond M."/>
            <person name="Paddock B.E."/>
            <person name="Saw J.H."/>
            <person name="Ushijima B."/>
        </authorList>
    </citation>
    <scope>NUCLEOTIDE SEQUENCE [LARGE SCALE GENOMIC DNA]</scope>
    <source>
        <strain evidence="1 2">OCN044</strain>
    </source>
</reference>
<dbReference type="AlphaFoldDB" id="A0A6L8M0Q7"/>
<sequence length="156" mass="17872">MENIKTVMLTGVFIVASSWVTGNHLIQSEKLQIEASFKKYQSEQKSEYIDKITSVYAKYDVNVDSFIRNVLVEDIDSEKVISSFTKSQEFGQELILITNDRIYPLVNNLNYHLAKIMKNSQNTGEPIDLTDVTEAKVLLKQTLRGLIHRNLGFEIQ</sequence>
<accession>A0A6L8M0Q7</accession>
<dbReference type="EMBL" id="WWEU01000002">
    <property type="protein sequence ID" value="MYM59052.1"/>
    <property type="molecule type" value="Genomic_DNA"/>
</dbReference>
<comment type="caution">
    <text evidence="1">The sequence shown here is derived from an EMBL/GenBank/DDBJ whole genome shotgun (WGS) entry which is preliminary data.</text>
</comment>